<dbReference type="GO" id="GO:0016787">
    <property type="term" value="F:hydrolase activity"/>
    <property type="evidence" value="ECO:0007669"/>
    <property type="project" value="UniProtKB-KW"/>
</dbReference>
<dbReference type="Gene3D" id="1.10.3210.10">
    <property type="entry name" value="Hypothetical protein af1432"/>
    <property type="match status" value="1"/>
</dbReference>
<evidence type="ECO:0000259" key="2">
    <source>
        <dbReference type="SMART" id="SM00471"/>
    </source>
</evidence>
<dbReference type="InterPro" id="IPR050798">
    <property type="entry name" value="YhaM_exoribonuc/phosphodiest"/>
</dbReference>
<dbReference type="KEGG" id="gog:C1280_29225"/>
<dbReference type="Pfam" id="PF01966">
    <property type="entry name" value="HD"/>
    <property type="match status" value="1"/>
</dbReference>
<reference evidence="3 4" key="1">
    <citation type="submission" date="2018-01" db="EMBL/GenBank/DDBJ databases">
        <title>G. obscuriglobus.</title>
        <authorList>
            <person name="Franke J."/>
            <person name="Blomberg W."/>
            <person name="Selmecki A."/>
        </authorList>
    </citation>
    <scope>NUCLEOTIDE SEQUENCE [LARGE SCALE GENOMIC DNA]</scope>
    <source>
        <strain evidence="3 4">DSM 5831</strain>
    </source>
</reference>
<sequence>MSKAKKPMLAKLSDLQPGHYVDCFVQLAEKSRGTTQQGKPYIACKYRDARRTVGSVPIWEDSPLFADALDWQAGQFFKVRATYTEHEKYGPQLDIERMRPVNEADRADGFSELDFVERSRFDSEEMFADLTALVRTEITDAPLRALVLALLDANAAGLKAVPASTRHFYPFAGGWLEHTLAVARSCAWLAGQYAARFPELNPPLNRGLVVAAAALHDIGRVRGVDMPPGQPGRPSVPGELFGHVFLGYEMIRTAAAGVPDLAPELLDLLLHCVVAHPRAPEWGTSRPPCIPEVLILHHADELDGRFEMYARCLTRDTADGPFTNRDPVLGRLLLKARKV</sequence>
<dbReference type="RefSeq" id="WP_010050336.1">
    <property type="nucleotide sequence ID" value="NZ_CP025958.1"/>
</dbReference>
<proteinExistence type="predicted"/>
<dbReference type="SUPFAM" id="SSF109604">
    <property type="entry name" value="HD-domain/PDEase-like"/>
    <property type="match status" value="1"/>
</dbReference>
<dbReference type="SMART" id="SM00471">
    <property type="entry name" value="HDc"/>
    <property type="match status" value="1"/>
</dbReference>
<name>A0A2Z3H3S1_9BACT</name>
<evidence type="ECO:0000313" key="3">
    <source>
        <dbReference type="EMBL" id="AWM40663.1"/>
    </source>
</evidence>
<accession>A0A2Z3H3S1</accession>
<keyword evidence="1" id="KW-0378">Hydrolase</keyword>
<gene>
    <name evidence="3" type="ORF">C1280_29225</name>
</gene>
<dbReference type="OrthoDB" id="9778453at2"/>
<evidence type="ECO:0000313" key="4">
    <source>
        <dbReference type="Proteomes" id="UP000245802"/>
    </source>
</evidence>
<dbReference type="AlphaFoldDB" id="A0A2Z3H3S1"/>
<organism evidence="3 4">
    <name type="scientific">Gemmata obscuriglobus</name>
    <dbReference type="NCBI Taxonomy" id="114"/>
    <lineage>
        <taxon>Bacteria</taxon>
        <taxon>Pseudomonadati</taxon>
        <taxon>Planctomycetota</taxon>
        <taxon>Planctomycetia</taxon>
        <taxon>Gemmatales</taxon>
        <taxon>Gemmataceae</taxon>
        <taxon>Gemmata</taxon>
    </lineage>
</organism>
<protein>
    <submittedName>
        <fullName evidence="3">Nucleotide-binding protein</fullName>
    </submittedName>
</protein>
<dbReference type="EMBL" id="CP025958">
    <property type="protein sequence ID" value="AWM40663.1"/>
    <property type="molecule type" value="Genomic_DNA"/>
</dbReference>
<feature type="domain" description="HD/PDEase" evidence="2">
    <location>
        <begin position="171"/>
        <end position="314"/>
    </location>
</feature>
<dbReference type="PANTHER" id="PTHR37294:SF1">
    <property type="entry name" value="3'-5' EXORIBONUCLEASE YHAM"/>
    <property type="match status" value="1"/>
</dbReference>
<evidence type="ECO:0000256" key="1">
    <source>
        <dbReference type="ARBA" id="ARBA00022801"/>
    </source>
</evidence>
<dbReference type="GO" id="GO:0031125">
    <property type="term" value="P:rRNA 3'-end processing"/>
    <property type="evidence" value="ECO:0007669"/>
    <property type="project" value="TreeGrafter"/>
</dbReference>
<dbReference type="InterPro" id="IPR006674">
    <property type="entry name" value="HD_domain"/>
</dbReference>
<keyword evidence="4" id="KW-1185">Reference proteome</keyword>
<dbReference type="InterPro" id="IPR003607">
    <property type="entry name" value="HD/PDEase_dom"/>
</dbReference>
<dbReference type="Proteomes" id="UP000245802">
    <property type="component" value="Chromosome"/>
</dbReference>
<dbReference type="PANTHER" id="PTHR37294">
    <property type="entry name" value="3'-5' EXORIBONUCLEASE YHAM"/>
    <property type="match status" value="1"/>
</dbReference>
<dbReference type="CDD" id="cd00077">
    <property type="entry name" value="HDc"/>
    <property type="match status" value="1"/>
</dbReference>